<feature type="region of interest" description="Disordered" evidence="1">
    <location>
        <begin position="251"/>
        <end position="290"/>
    </location>
</feature>
<dbReference type="PANTHER" id="PTHR34775">
    <property type="entry name" value="TRANSMEMBRANE PROTEIN"/>
    <property type="match status" value="1"/>
</dbReference>
<feature type="compositionally biased region" description="Low complexity" evidence="1">
    <location>
        <begin position="1"/>
        <end position="15"/>
    </location>
</feature>
<gene>
    <name evidence="2" type="ORF">FRX31_020215</name>
</gene>
<dbReference type="Proteomes" id="UP000554482">
    <property type="component" value="Unassembled WGS sequence"/>
</dbReference>
<feature type="region of interest" description="Disordered" evidence="1">
    <location>
        <begin position="306"/>
        <end position="363"/>
    </location>
</feature>
<feature type="region of interest" description="Disordered" evidence="1">
    <location>
        <begin position="119"/>
        <end position="141"/>
    </location>
</feature>
<organism evidence="2 3">
    <name type="scientific">Thalictrum thalictroides</name>
    <name type="common">Rue-anemone</name>
    <name type="synonym">Anemone thalictroides</name>
    <dbReference type="NCBI Taxonomy" id="46969"/>
    <lineage>
        <taxon>Eukaryota</taxon>
        <taxon>Viridiplantae</taxon>
        <taxon>Streptophyta</taxon>
        <taxon>Embryophyta</taxon>
        <taxon>Tracheophyta</taxon>
        <taxon>Spermatophyta</taxon>
        <taxon>Magnoliopsida</taxon>
        <taxon>Ranunculales</taxon>
        <taxon>Ranunculaceae</taxon>
        <taxon>Thalictroideae</taxon>
        <taxon>Thalictrum</taxon>
    </lineage>
</organism>
<keyword evidence="2" id="KW-0812">Transmembrane</keyword>
<evidence type="ECO:0000313" key="3">
    <source>
        <dbReference type="Proteomes" id="UP000554482"/>
    </source>
</evidence>
<comment type="caution">
    <text evidence="2">The sequence shown here is derived from an EMBL/GenBank/DDBJ whole genome shotgun (WGS) entry which is preliminary data.</text>
</comment>
<feature type="compositionally biased region" description="Polar residues" evidence="1">
    <location>
        <begin position="16"/>
        <end position="59"/>
    </location>
</feature>
<feature type="region of interest" description="Disordered" evidence="1">
    <location>
        <begin position="1"/>
        <end position="93"/>
    </location>
</feature>
<proteinExistence type="predicted"/>
<dbReference type="OrthoDB" id="676522at2759"/>
<feature type="non-terminal residue" evidence="2">
    <location>
        <position position="1"/>
    </location>
</feature>
<sequence length="493" mass="54066">MAISSNKSSFPISSKTNSDSKTPESSSNTLIRKSFNGNPSTKPSIVANSRSFNPVTPANSPAEFSRKSLGSKEGFSTLRGSNEYKENEKDQKRVKEGFVSKGTKSFMAPTISAISKISPSPRKKVLTDRNETVRSSIADSEGKSLMVEEDLSELTEEIGSQVLSEPQNHSFKPRVIKFEEPKTDSIASSIPESLNIAATPLISSSNSLEIKAIGETSLKSEIIHKPPASPCPVVASLDSDPLFPHCEFKAKNVSSSSKGKTPSSPIAPLDSDPHIPPYDPKTNYLSPRPRFLHYKPKPRVEVCLNEENESDSSEGKKLEDSFTSESCSDTEKTEETQSSGSLKESEDGCNSELTSEEDRVETRVTETELEYTQLKEVSKISKSSSFVRLKIGPLLMVFLITCVFIPVIDTPVLLPSGQPYKFDGSAKLAEFAKANIDELALNVKFWSAKTFSYVSTLISTPREAVELHPLYFSNLTVSNEGPLLNDDYQFKES</sequence>
<reference evidence="2 3" key="1">
    <citation type="submission" date="2020-06" db="EMBL/GenBank/DDBJ databases">
        <title>Transcriptomic and genomic resources for Thalictrum thalictroides and T. hernandezii: Facilitating candidate gene discovery in an emerging model plant lineage.</title>
        <authorList>
            <person name="Arias T."/>
            <person name="Riano-Pachon D.M."/>
            <person name="Di Stilio V.S."/>
        </authorList>
    </citation>
    <scope>NUCLEOTIDE SEQUENCE [LARGE SCALE GENOMIC DNA]</scope>
    <source>
        <strain evidence="3">cv. WT478/WT964</strain>
        <tissue evidence="2">Leaves</tissue>
    </source>
</reference>
<keyword evidence="3" id="KW-1185">Reference proteome</keyword>
<dbReference type="EMBL" id="JABWDY010024488">
    <property type="protein sequence ID" value="KAF5190198.1"/>
    <property type="molecule type" value="Genomic_DNA"/>
</dbReference>
<keyword evidence="2" id="KW-0472">Membrane</keyword>
<feature type="compositionally biased region" description="Basic and acidic residues" evidence="1">
    <location>
        <begin position="82"/>
        <end position="93"/>
    </location>
</feature>
<evidence type="ECO:0000256" key="1">
    <source>
        <dbReference type="SAM" id="MobiDB-lite"/>
    </source>
</evidence>
<evidence type="ECO:0000313" key="2">
    <source>
        <dbReference type="EMBL" id="KAF5190198.1"/>
    </source>
</evidence>
<protein>
    <submittedName>
        <fullName evidence="2">Transmembrane protein</fullName>
    </submittedName>
</protein>
<accession>A0A7J6W0A8</accession>
<name>A0A7J6W0A8_THATH</name>
<feature type="compositionally biased region" description="Low complexity" evidence="1">
    <location>
        <begin position="254"/>
        <end position="264"/>
    </location>
</feature>
<dbReference type="PANTHER" id="PTHR34775:SF4">
    <property type="entry name" value="TRANSMEMBRANE PROTEIN"/>
    <property type="match status" value="1"/>
</dbReference>
<dbReference type="AlphaFoldDB" id="A0A7J6W0A8"/>